<dbReference type="PANTHER" id="PTHR11567:SF110">
    <property type="entry name" value="2-PHOSPHOXYLOSE PHOSPHATASE 1"/>
    <property type="match status" value="1"/>
</dbReference>
<proteinExistence type="inferred from homology"/>
<evidence type="ECO:0000256" key="3">
    <source>
        <dbReference type="SAM" id="MobiDB-lite"/>
    </source>
</evidence>
<dbReference type="PROSITE" id="PS00616">
    <property type="entry name" value="HIS_ACID_PHOSPHAT_1"/>
    <property type="match status" value="1"/>
</dbReference>
<dbReference type="Proteomes" id="UP001213623">
    <property type="component" value="Chromosome 1"/>
</dbReference>
<dbReference type="InterPro" id="IPR033379">
    <property type="entry name" value="Acid_Pase_AS"/>
</dbReference>
<organism evidence="4 5">
    <name type="scientific">Malassezia nana</name>
    <dbReference type="NCBI Taxonomy" id="180528"/>
    <lineage>
        <taxon>Eukaryota</taxon>
        <taxon>Fungi</taxon>
        <taxon>Dikarya</taxon>
        <taxon>Basidiomycota</taxon>
        <taxon>Ustilaginomycotina</taxon>
        <taxon>Malasseziomycetes</taxon>
        <taxon>Malasseziales</taxon>
        <taxon>Malasseziaceae</taxon>
        <taxon>Malassezia</taxon>
    </lineage>
</organism>
<accession>A0AAF0J103</accession>
<evidence type="ECO:0000256" key="1">
    <source>
        <dbReference type="ARBA" id="ARBA00005375"/>
    </source>
</evidence>
<dbReference type="EC" id="3.1.3.2" evidence="4"/>
<dbReference type="SUPFAM" id="SSF53254">
    <property type="entry name" value="Phosphoglycerate mutase-like"/>
    <property type="match status" value="1"/>
</dbReference>
<protein>
    <submittedName>
        <fullName evidence="4">Acid phosphatase</fullName>
        <ecNumber evidence="4">3.1.3.2</ecNumber>
    </submittedName>
</protein>
<feature type="region of interest" description="Disordered" evidence="3">
    <location>
        <begin position="1"/>
        <end position="30"/>
    </location>
</feature>
<dbReference type="Pfam" id="PF00328">
    <property type="entry name" value="His_Phos_2"/>
    <property type="match status" value="1"/>
</dbReference>
<dbReference type="InterPro" id="IPR000560">
    <property type="entry name" value="His_Pase_clade-2"/>
</dbReference>
<dbReference type="PANTHER" id="PTHR11567">
    <property type="entry name" value="ACID PHOSPHATASE-RELATED"/>
    <property type="match status" value="1"/>
</dbReference>
<dbReference type="EMBL" id="CP119892">
    <property type="protein sequence ID" value="WFD25551.1"/>
    <property type="molecule type" value="Genomic_DNA"/>
</dbReference>
<dbReference type="CDD" id="cd07061">
    <property type="entry name" value="HP_HAP_like"/>
    <property type="match status" value="1"/>
</dbReference>
<comment type="similarity">
    <text evidence="1">Belongs to the histidine acid phosphatase family.</text>
</comment>
<gene>
    <name evidence="4" type="ORF">MNAN1_000511</name>
</gene>
<dbReference type="GO" id="GO:0003993">
    <property type="term" value="F:acid phosphatase activity"/>
    <property type="evidence" value="ECO:0007669"/>
    <property type="project" value="UniProtKB-EC"/>
</dbReference>
<dbReference type="InterPro" id="IPR050645">
    <property type="entry name" value="Histidine_acid_phosphatase"/>
</dbReference>
<sequence length="450" mass="51366">MTTSPAVAEGVDPPLPTGRGQFSHTLGWRDPPSDMELLQATYVLRHGERTPVRRRLTTADPPLPETWNLCHASKDFERSVLHMVGHKYVSAVTHIERRIEVADRPGEGPVMGRQGDCLLGELTDLGRLSMLRIGRALRERYVDHEHLLPASLTEDDQAKLYLRSTAMGRTMQSLDQVITGLLGPQKGTFVPHEYIQNPLNEYMLPYPRGCRRLDLLMRKFAAEAAQLYNPQLARYDHLVSPYDCGHPPRVNASPAVSGVIDTIRSLQAHNFPIPAPLQDPELLQLMERAVLHEWFGGYSAPDPEERRQYRRMALGPFTEALYRPMDRRAVLGDKEPLRLFVYVGHDATLVGLCHILDVFNDRWPDFHAGLAMELFHDRQEKAPLTEHHRPGYYVRCRYGDEELHLQGCRAAGRHYPGRPEFCTLDAFREVMMDRLRHPNGLTLQEECDKV</sequence>
<dbReference type="AlphaFoldDB" id="A0AAF0J103"/>
<keyword evidence="2 4" id="KW-0378">Hydrolase</keyword>
<dbReference type="Gene3D" id="3.40.50.1240">
    <property type="entry name" value="Phosphoglycerate mutase-like"/>
    <property type="match status" value="1"/>
</dbReference>
<reference evidence="4" key="1">
    <citation type="submission" date="2023-03" db="EMBL/GenBank/DDBJ databases">
        <title>Mating type loci evolution in Malassezia.</title>
        <authorList>
            <person name="Coelho M.A."/>
        </authorList>
    </citation>
    <scope>NUCLEOTIDE SEQUENCE</scope>
    <source>
        <strain evidence="4">CBS 9557</strain>
    </source>
</reference>
<dbReference type="InterPro" id="IPR029033">
    <property type="entry name" value="His_PPase_superfam"/>
</dbReference>
<keyword evidence="5" id="KW-1185">Reference proteome</keyword>
<evidence type="ECO:0000313" key="4">
    <source>
        <dbReference type="EMBL" id="WFD25551.1"/>
    </source>
</evidence>
<evidence type="ECO:0000256" key="2">
    <source>
        <dbReference type="ARBA" id="ARBA00022801"/>
    </source>
</evidence>
<evidence type="ECO:0000313" key="5">
    <source>
        <dbReference type="Proteomes" id="UP001213623"/>
    </source>
</evidence>
<name>A0AAF0J103_9BASI</name>